<organism evidence="2 3">
    <name type="scientific">Phocaeicola massiliensis B84634 = Timone 84634 = DSM 17679 = JCM 13223</name>
    <dbReference type="NCBI Taxonomy" id="1121098"/>
    <lineage>
        <taxon>Bacteria</taxon>
        <taxon>Pseudomonadati</taxon>
        <taxon>Bacteroidota</taxon>
        <taxon>Bacteroidia</taxon>
        <taxon>Bacteroidales</taxon>
        <taxon>Bacteroidaceae</taxon>
        <taxon>Phocaeicola</taxon>
    </lineage>
</organism>
<dbReference type="EMBL" id="AQHY01000038">
    <property type="protein sequence ID" value="EOA53101.1"/>
    <property type="molecule type" value="Genomic_DNA"/>
</dbReference>
<proteinExistence type="predicted"/>
<accession>U6RBJ0</accession>
<dbReference type="GeneID" id="60060961"/>
<gene>
    <name evidence="2" type="ORF">HMPREF1534_03175</name>
</gene>
<reference evidence="2 3" key="1">
    <citation type="submission" date="2013-04" db="EMBL/GenBank/DDBJ databases">
        <title>The Genome Sequence of Bacteroides massiliensis DSM 17679.</title>
        <authorList>
            <consortium name="The Broad Institute Genomics Platform"/>
            <person name="Earl A."/>
            <person name="Ward D."/>
            <person name="Feldgarden M."/>
            <person name="Gevers D."/>
            <person name="Martens E."/>
            <person name="Fenner L."/>
            <person name="Roux V."/>
            <person name="Mallet M.N."/>
            <person name="Raoult D."/>
            <person name="Walker B."/>
            <person name="Young S."/>
            <person name="Zeng Q."/>
            <person name="Gargeya S."/>
            <person name="Fitzgerald M."/>
            <person name="Haas B."/>
            <person name="Abouelleil A."/>
            <person name="Allen A.W."/>
            <person name="Alvarado L."/>
            <person name="Arachchi H.M."/>
            <person name="Berlin A.M."/>
            <person name="Chapman S.B."/>
            <person name="Gainer-Dewar J."/>
            <person name="Goldberg J."/>
            <person name="Griggs A."/>
            <person name="Gujja S."/>
            <person name="Hansen M."/>
            <person name="Howarth C."/>
            <person name="Imamovic A."/>
            <person name="Ireland A."/>
            <person name="Larimer J."/>
            <person name="McCowan C."/>
            <person name="Murphy C."/>
            <person name="Pearson M."/>
            <person name="Poon T.W."/>
            <person name="Priest M."/>
            <person name="Roberts A."/>
            <person name="Saif S."/>
            <person name="Shea T."/>
            <person name="Sisk P."/>
            <person name="Sykes S."/>
            <person name="Wortman J."/>
            <person name="Nusbaum C."/>
            <person name="Birren B."/>
        </authorList>
    </citation>
    <scope>NUCLEOTIDE SEQUENCE [LARGE SCALE GENOMIC DNA]</scope>
    <source>
        <strain evidence="3">B84634 / Timone 84634 / DSM 17679 / JCM 13223</strain>
    </source>
</reference>
<sequence>MNKKFLSAILFGALMVSSTGTFVSCKDYDDDIENLQGQITANADAIKALQDLVGSGKYVTSVAKTADGHGITFTFNQGDPVTITLDDETGSGDVVKVVDGILYINDEPQELKVATSETKPSIIMQDGVWAVLQEDGTYKSTGVPVSGVSVAGSEADGFTLTIFDKDGNKQEVKVPSASSLVTSIAIAVPNLNPNDVLLHYGNVVYNDTEEMINLAGEKNVKGAIVSAVDKDGTKGASVNVVVTPSNIDLADLKFNLVNSEGATIFEEAVVSTPKGALQRTAMEGVYTLHFALKEGVTVKDINDNKIIGQNDALAVVCGKATTAFEYKSGLASGLTKSPAGVVTLNNSTYVKLGETYSLFGAGLEGNPSANPNVKTVKFLEELSHVSDIALDLDENIKALYGVTINGTDFTIANEAAYGKTIKFTVKYADATVLKKEKIKTTTLTVKVQKAAITSEVTLKAAHELSIESGKKWAFLPLADLAASITEPEAKYIWNNGKVTGYATIESNSASPANKVELISSKKYGNPADYLAIANSYSGNPGNNVLNNWTQVKSTKVGADNKVEEADKLKDAAYLAFEVTANNKFVTADTYSGLIQFTITGTDASGKSKSIDVKATVELTLTNPASAVSRIPMYFDGDKLAAYGAVPTGENLLYDVKTAYNNADKAVDFTVTAKADKDKWTVNGSTVNIPLDKLYTETQKFEVSYKHFENATYNAATETIYITGQSPIKDGTITVSKTTLDLATGSDSFLSADVAGKDAFNKAYKLLNSFTAEVLNADGTVKTAAAAKDVQDTRIDDIKLVATGENAGAFKVTYVYKKIEDGKLVNAEDTDADAKLVGWTIALKPNTAIQNGATITFDLNITDKWGVELPAQKVSLTVKK</sequence>
<dbReference type="RefSeq" id="WP_005943152.1">
    <property type="nucleotide sequence ID" value="NZ_KB905473.1"/>
</dbReference>
<comment type="caution">
    <text evidence="2">The sequence shown here is derived from an EMBL/GenBank/DDBJ whole genome shotgun (WGS) entry which is preliminary data.</text>
</comment>
<keyword evidence="3" id="KW-1185">Reference proteome</keyword>
<protein>
    <recommendedName>
        <fullName evidence="4">DUF4988 domain-containing protein</fullName>
    </recommendedName>
</protein>
<dbReference type="OrthoDB" id="1099207at2"/>
<evidence type="ECO:0000313" key="3">
    <source>
        <dbReference type="Proteomes" id="UP000017831"/>
    </source>
</evidence>
<dbReference type="PATRIC" id="fig|1121098.3.peg.3224"/>
<feature type="signal peptide" evidence="1">
    <location>
        <begin position="1"/>
        <end position="23"/>
    </location>
</feature>
<evidence type="ECO:0000313" key="2">
    <source>
        <dbReference type="EMBL" id="EOA53101.1"/>
    </source>
</evidence>
<evidence type="ECO:0008006" key="4">
    <source>
        <dbReference type="Google" id="ProtNLM"/>
    </source>
</evidence>
<name>U6RBJ0_9BACT</name>
<evidence type="ECO:0000256" key="1">
    <source>
        <dbReference type="SAM" id="SignalP"/>
    </source>
</evidence>
<feature type="chain" id="PRO_5004676437" description="DUF4988 domain-containing protein" evidence="1">
    <location>
        <begin position="24"/>
        <end position="879"/>
    </location>
</feature>
<dbReference type="AlphaFoldDB" id="U6RBJ0"/>
<dbReference type="HOGENOM" id="CLU_012429_0_0_10"/>
<keyword evidence="1" id="KW-0732">Signal</keyword>
<dbReference type="eggNOG" id="COG1196">
    <property type="taxonomic scope" value="Bacteria"/>
</dbReference>
<dbReference type="Proteomes" id="UP000017831">
    <property type="component" value="Unassembled WGS sequence"/>
</dbReference>
<dbReference type="PROSITE" id="PS51257">
    <property type="entry name" value="PROKAR_LIPOPROTEIN"/>
    <property type="match status" value="1"/>
</dbReference>